<protein>
    <recommendedName>
        <fullName evidence="5">Peptidase S8/S53 domain-containing protein</fullName>
    </recommendedName>
</protein>
<dbReference type="GO" id="GO:0004252">
    <property type="term" value="F:serine-type endopeptidase activity"/>
    <property type="evidence" value="ECO:0007669"/>
    <property type="project" value="InterPro"/>
</dbReference>
<evidence type="ECO:0000313" key="6">
    <source>
        <dbReference type="EMBL" id="VAW78937.1"/>
    </source>
</evidence>
<reference evidence="6" key="1">
    <citation type="submission" date="2018-06" db="EMBL/GenBank/DDBJ databases">
        <authorList>
            <person name="Zhirakovskaya E."/>
        </authorList>
    </citation>
    <scope>NUCLEOTIDE SEQUENCE</scope>
</reference>
<dbReference type="PROSITE" id="PS51892">
    <property type="entry name" value="SUBTILASE"/>
    <property type="match status" value="1"/>
</dbReference>
<dbReference type="SUPFAM" id="SSF52743">
    <property type="entry name" value="Subtilisin-like"/>
    <property type="match status" value="1"/>
</dbReference>
<name>A0A3B0YU01_9ZZZZ</name>
<accession>A0A3B0YU01</accession>
<comment type="similarity">
    <text evidence="1">Belongs to the peptidase S8 family.</text>
</comment>
<dbReference type="AlphaFoldDB" id="A0A3B0YU01"/>
<gene>
    <name evidence="6" type="ORF">MNBD_GAMMA12-3235</name>
</gene>
<keyword evidence="2" id="KW-0645">Protease</keyword>
<keyword evidence="3" id="KW-0378">Hydrolase</keyword>
<dbReference type="Pfam" id="PF00082">
    <property type="entry name" value="Peptidase_S8"/>
    <property type="match status" value="1"/>
</dbReference>
<evidence type="ECO:0000256" key="3">
    <source>
        <dbReference type="ARBA" id="ARBA00022801"/>
    </source>
</evidence>
<dbReference type="InterPro" id="IPR050131">
    <property type="entry name" value="Peptidase_S8_subtilisin-like"/>
</dbReference>
<organism evidence="6">
    <name type="scientific">hydrothermal vent metagenome</name>
    <dbReference type="NCBI Taxonomy" id="652676"/>
    <lineage>
        <taxon>unclassified sequences</taxon>
        <taxon>metagenomes</taxon>
        <taxon>ecological metagenomes</taxon>
    </lineage>
</organism>
<evidence type="ECO:0000256" key="4">
    <source>
        <dbReference type="ARBA" id="ARBA00022825"/>
    </source>
</evidence>
<dbReference type="EMBL" id="UOFL01000170">
    <property type="protein sequence ID" value="VAW78937.1"/>
    <property type="molecule type" value="Genomic_DNA"/>
</dbReference>
<dbReference type="PANTHER" id="PTHR43806:SF11">
    <property type="entry name" value="CEREVISIN-RELATED"/>
    <property type="match status" value="1"/>
</dbReference>
<proteinExistence type="inferred from homology"/>
<evidence type="ECO:0000259" key="5">
    <source>
        <dbReference type="Pfam" id="PF00082"/>
    </source>
</evidence>
<dbReference type="CDD" id="cd00306">
    <property type="entry name" value="Peptidases_S8_S53"/>
    <property type="match status" value="1"/>
</dbReference>
<feature type="domain" description="Peptidase S8/S53" evidence="5">
    <location>
        <begin position="38"/>
        <end position="326"/>
    </location>
</feature>
<dbReference type="InterPro" id="IPR036852">
    <property type="entry name" value="Peptidase_S8/S53_dom_sf"/>
</dbReference>
<evidence type="ECO:0000256" key="2">
    <source>
        <dbReference type="ARBA" id="ARBA00022670"/>
    </source>
</evidence>
<dbReference type="Gene3D" id="3.40.50.200">
    <property type="entry name" value="Peptidase S8/S53 domain"/>
    <property type="match status" value="1"/>
</dbReference>
<dbReference type="InterPro" id="IPR000209">
    <property type="entry name" value="Peptidase_S8/S53_dom"/>
</dbReference>
<keyword evidence="4" id="KW-0720">Serine protease</keyword>
<dbReference type="PANTHER" id="PTHR43806">
    <property type="entry name" value="PEPTIDASE S8"/>
    <property type="match status" value="1"/>
</dbReference>
<dbReference type="GO" id="GO:0006508">
    <property type="term" value="P:proteolysis"/>
    <property type="evidence" value="ECO:0007669"/>
    <property type="project" value="UniProtKB-KW"/>
</dbReference>
<sequence length="365" mass="39987">MARHSGDIVARNWNLDLVNAKKAMNYLKRELGEINWSGVEVAQIDTGYTEHPVFGDFSSTTNILWQAGKNYQDEHMNSLPVDPMNYDGLLQSAGHGTEIASVICGHATRGKFDGGACPGLPLIPYRATNSVILGFPASSNRERTNVAKSIRHAIDRNEADIINICLGSAGLSFAFGSRNLGKAVDYAYDNGVIICAAAGQGTDLVTYPGKFFRTIGCGAVNPDRSIWNTKGQGYHEFEMIHIDVWGPGSNINIPTIGFDSNHELITDLYEQKASGTSYATAHVTAAAAMWLARHGTEIDRLYGHQKWMRVEAFRYLLKASAQSLRADQQSHPGTGILDIKALLTAELPSPHLLKYEDRLAVNMYN</sequence>
<evidence type="ECO:0000256" key="1">
    <source>
        <dbReference type="ARBA" id="ARBA00011073"/>
    </source>
</evidence>